<accession>A0AA38MJF5</accession>
<keyword evidence="3" id="KW-1185">Reference proteome</keyword>
<dbReference type="Proteomes" id="UP001168821">
    <property type="component" value="Unassembled WGS sequence"/>
</dbReference>
<proteinExistence type="predicted"/>
<keyword evidence="1" id="KW-0175">Coiled coil</keyword>
<evidence type="ECO:0008006" key="4">
    <source>
        <dbReference type="Google" id="ProtNLM"/>
    </source>
</evidence>
<dbReference type="EMBL" id="JALNTZ010000003">
    <property type="protein sequence ID" value="KAJ3658178.1"/>
    <property type="molecule type" value="Genomic_DNA"/>
</dbReference>
<organism evidence="2 3">
    <name type="scientific">Zophobas morio</name>
    <dbReference type="NCBI Taxonomy" id="2755281"/>
    <lineage>
        <taxon>Eukaryota</taxon>
        <taxon>Metazoa</taxon>
        <taxon>Ecdysozoa</taxon>
        <taxon>Arthropoda</taxon>
        <taxon>Hexapoda</taxon>
        <taxon>Insecta</taxon>
        <taxon>Pterygota</taxon>
        <taxon>Neoptera</taxon>
        <taxon>Endopterygota</taxon>
        <taxon>Coleoptera</taxon>
        <taxon>Polyphaga</taxon>
        <taxon>Cucujiformia</taxon>
        <taxon>Tenebrionidae</taxon>
        <taxon>Zophobas</taxon>
    </lineage>
</organism>
<feature type="coiled-coil region" evidence="1">
    <location>
        <begin position="217"/>
        <end position="272"/>
    </location>
</feature>
<evidence type="ECO:0000256" key="1">
    <source>
        <dbReference type="SAM" id="Coils"/>
    </source>
</evidence>
<dbReference type="AlphaFoldDB" id="A0AA38MJF5"/>
<comment type="caution">
    <text evidence="2">The sequence shown here is derived from an EMBL/GenBank/DDBJ whole genome shotgun (WGS) entry which is preliminary data.</text>
</comment>
<feature type="coiled-coil region" evidence="1">
    <location>
        <begin position="397"/>
        <end position="424"/>
    </location>
</feature>
<evidence type="ECO:0000313" key="3">
    <source>
        <dbReference type="Proteomes" id="UP001168821"/>
    </source>
</evidence>
<protein>
    <recommendedName>
        <fullName evidence="4">LisH domain-containing protein</fullName>
    </recommendedName>
</protein>
<feature type="coiled-coil region" evidence="1">
    <location>
        <begin position="311"/>
        <end position="359"/>
    </location>
</feature>
<name>A0AA38MJF5_9CUCU</name>
<reference evidence="2" key="1">
    <citation type="journal article" date="2023" name="G3 (Bethesda)">
        <title>Whole genome assemblies of Zophobas morio and Tenebrio molitor.</title>
        <authorList>
            <person name="Kaur S."/>
            <person name="Stinson S.A."/>
            <person name="diCenzo G.C."/>
        </authorList>
    </citation>
    <scope>NUCLEOTIDE SEQUENCE</scope>
    <source>
        <strain evidence="2">QUZm001</strain>
    </source>
</reference>
<evidence type="ECO:0000313" key="2">
    <source>
        <dbReference type="EMBL" id="KAJ3658178.1"/>
    </source>
</evidence>
<gene>
    <name evidence="2" type="ORF">Zmor_009935</name>
</gene>
<sequence length="429" mass="49218">MEAINIENIFPALCETPATQMSSKEFQRTLYSWFEERGLVTDLRSYLRVLMINELRNRTVGKIDSKTNFSLSKQAFSLLIAEHLLREGCHYTLSVFSTEVPAVANQLPFSLLEAHSHNEMWHFDEESLLNVLELIGVSKGSSESLRIASLYFKNKDSLLTCLVSSKSVAGQDLPIDNERDLVKILTVLGVPGNMADNIKKNIEEGFSHQIPQDRKNLEEIQNVLIERNRQIKLLLDEQILQKKDNKKVKCELKETRKRLKQALLKEQSLNLKETEIRKKLDEVTRLQRSLERTFSRGKVDVCSLKHCTESCQSIVSVNDELRNEIKQLEQDHKGKSREIQHLNAQIVSLTKDLHNAKSNIEFLNSCLLRSSQIGLQQGDARSPSSDDTSENLTGEILKQVRSKLQQLERESDELDVKFKKLKMKDFVTK</sequence>